<evidence type="ECO:0000313" key="2">
    <source>
        <dbReference type="EMBL" id="GBN96452.1"/>
    </source>
</evidence>
<dbReference type="AlphaFoldDB" id="A0A4Y2T767"/>
<dbReference type="OrthoDB" id="6455443at2759"/>
<reference evidence="2 4" key="1">
    <citation type="journal article" date="2019" name="Sci. Rep.">
        <title>Orb-weaving spider Araneus ventricosus genome elucidates the spidroin gene catalogue.</title>
        <authorList>
            <person name="Kono N."/>
            <person name="Nakamura H."/>
            <person name="Ohtoshi R."/>
            <person name="Moran D.A.P."/>
            <person name="Shinohara A."/>
            <person name="Yoshida Y."/>
            <person name="Fujiwara M."/>
            <person name="Mori M."/>
            <person name="Tomita M."/>
            <person name="Arakawa K."/>
        </authorList>
    </citation>
    <scope>NUCLEOTIDE SEQUENCE [LARGE SCALE GENOMIC DNA]</scope>
</reference>
<evidence type="ECO:0000256" key="1">
    <source>
        <dbReference type="SAM" id="MobiDB-lite"/>
    </source>
</evidence>
<evidence type="ECO:0000313" key="4">
    <source>
        <dbReference type="Proteomes" id="UP000499080"/>
    </source>
</evidence>
<comment type="caution">
    <text evidence="2">The sequence shown here is derived from an EMBL/GenBank/DDBJ whole genome shotgun (WGS) entry which is preliminary data.</text>
</comment>
<accession>A0A4Y2T767</accession>
<name>A0A4Y2T767_ARAVE</name>
<protein>
    <submittedName>
        <fullName evidence="2">Uncharacterized protein</fullName>
    </submittedName>
</protein>
<feature type="compositionally biased region" description="Polar residues" evidence="1">
    <location>
        <begin position="309"/>
        <end position="318"/>
    </location>
</feature>
<dbReference type="Proteomes" id="UP000499080">
    <property type="component" value="Unassembled WGS sequence"/>
</dbReference>
<feature type="region of interest" description="Disordered" evidence="1">
    <location>
        <begin position="309"/>
        <end position="345"/>
    </location>
</feature>
<sequence length="401" mass="45923">MGMDRSAVTEKILDQLQKIVRSESVETVRVFHGFSDINPLERNEAFREYAKESVPWAVWKTDGITGLVKIAFFYWAERFSAHREYFVWKEWILIYEIGGDWIAAREKKSVLLQDLFQAFCGSGEGRFPLEGYDVPHNTIHAHLVTLAQAYQLLLDVDVQFFQLLVDRLAKGYARKHGMRKFVLNEGKALLLECVDEMDDRCISVPEWIDRFVRDFELYRREVARSSSESIMEPSTSGLQQWAGKRKRSEDDVINTETSPVDDEPFSCSPVDIAIKSKPISDSDSPVEIVIKTEHPSIPENTVDIVIKSEPSSDNVIETETSEEPIPQAMNSEELPEKPTAEETETNRKLSLLYAVMNFKNITFSSASRFFPESGDVIVKFQTTPSRVYFCENGGRRHVLEQ</sequence>
<organism evidence="2 4">
    <name type="scientific">Araneus ventricosus</name>
    <name type="common">Orbweaver spider</name>
    <name type="synonym">Epeira ventricosa</name>
    <dbReference type="NCBI Taxonomy" id="182803"/>
    <lineage>
        <taxon>Eukaryota</taxon>
        <taxon>Metazoa</taxon>
        <taxon>Ecdysozoa</taxon>
        <taxon>Arthropoda</taxon>
        <taxon>Chelicerata</taxon>
        <taxon>Arachnida</taxon>
        <taxon>Araneae</taxon>
        <taxon>Araneomorphae</taxon>
        <taxon>Entelegynae</taxon>
        <taxon>Araneoidea</taxon>
        <taxon>Araneidae</taxon>
        <taxon>Araneus</taxon>
    </lineage>
</organism>
<gene>
    <name evidence="3" type="ORF">AVEN_181777_1</name>
    <name evidence="2" type="ORF">AVEN_86463_1</name>
</gene>
<proteinExistence type="predicted"/>
<dbReference type="EMBL" id="BGPR01026600">
    <property type="protein sequence ID" value="GBN96452.1"/>
    <property type="molecule type" value="Genomic_DNA"/>
</dbReference>
<evidence type="ECO:0000313" key="3">
    <source>
        <dbReference type="EMBL" id="GBO38303.1"/>
    </source>
</evidence>
<feature type="compositionally biased region" description="Basic and acidic residues" evidence="1">
    <location>
        <begin position="334"/>
        <end position="345"/>
    </location>
</feature>
<dbReference type="EMBL" id="BGPR01062970">
    <property type="protein sequence ID" value="GBO38303.1"/>
    <property type="molecule type" value="Genomic_DNA"/>
</dbReference>
<keyword evidence="4" id="KW-1185">Reference proteome</keyword>